<feature type="compositionally biased region" description="Basic and acidic residues" evidence="6">
    <location>
        <begin position="238"/>
        <end position="256"/>
    </location>
</feature>
<dbReference type="PANTHER" id="PTHR17602:SF4">
    <property type="entry name" value="RIBOSOME BIOGENESIS REGULATORY PROTEIN HOMOLOG"/>
    <property type="match status" value="1"/>
</dbReference>
<dbReference type="GO" id="GO:0005730">
    <property type="term" value="C:nucleolus"/>
    <property type="evidence" value="ECO:0007669"/>
    <property type="project" value="TreeGrafter"/>
</dbReference>
<comment type="function">
    <text evidence="5">Involved in ribosomal large subunit assembly.</text>
</comment>
<evidence type="ECO:0000256" key="6">
    <source>
        <dbReference type="SAM" id="MobiDB-lite"/>
    </source>
</evidence>
<dbReference type="EMBL" id="FP102340">
    <property type="protein sequence ID" value="CBH09287.1"/>
    <property type="molecule type" value="Genomic_DNA"/>
</dbReference>
<dbReference type="GO" id="GO:0000447">
    <property type="term" value="P:endonucleolytic cleavage in ITS1 to separate SSU-rRNA from 5.8S rRNA and LSU-rRNA from tricistronic rRNA transcript (SSU-rRNA, 5.8S rRNA, LSU-rRNA)"/>
    <property type="evidence" value="ECO:0007669"/>
    <property type="project" value="TreeGrafter"/>
</dbReference>
<evidence type="ECO:0000256" key="5">
    <source>
        <dbReference type="RuleBase" id="RU364132"/>
    </source>
</evidence>
<dbReference type="PANTHER" id="PTHR17602">
    <property type="entry name" value="RIBOSOME BIOGENESIS REGULATORY PROTEIN"/>
    <property type="match status" value="1"/>
</dbReference>
<comment type="similarity">
    <text evidence="2 5">Belongs to the RRS1 family.</text>
</comment>
<accession>D0AB92</accession>
<feature type="compositionally biased region" description="Basic residues" evidence="6">
    <location>
        <begin position="334"/>
        <end position="357"/>
    </location>
</feature>
<dbReference type="GO" id="GO:0030687">
    <property type="term" value="C:preribosome, large subunit precursor"/>
    <property type="evidence" value="ECO:0007669"/>
    <property type="project" value="TreeGrafter"/>
</dbReference>
<comment type="subcellular location">
    <subcellularLocation>
        <location evidence="1 5">Nucleus</location>
    </subcellularLocation>
</comment>
<keyword evidence="4 5" id="KW-0539">Nucleus</keyword>
<evidence type="ECO:0000313" key="7">
    <source>
        <dbReference type="EMBL" id="CBH09287.1"/>
    </source>
</evidence>
<reference evidence="7" key="1">
    <citation type="submission" date="2009-01" db="EMBL/GenBank/DDBJ databases">
        <authorList>
            <person name="Glithero R."/>
        </authorList>
    </citation>
    <scope>NUCLEOTIDE SEQUENCE</scope>
</reference>
<evidence type="ECO:0000256" key="4">
    <source>
        <dbReference type="ARBA" id="ARBA00023242"/>
    </source>
</evidence>
<dbReference type="GO" id="GO:0042273">
    <property type="term" value="P:ribosomal large subunit biogenesis"/>
    <property type="evidence" value="ECO:0007669"/>
    <property type="project" value="TreeGrafter"/>
</dbReference>
<name>D0AB92_HELME</name>
<sequence>MDIVNEILEKEQKKAEKYKPITVEKHLDLDFDIGTLLAADTNDLDPKSLKSDSQRDIYLQSLARDNTQLLLNKIWELPTERIDEAIVVKLPQPTTVLPRSKPVPKPKPLTKWQEFAKAKGITKKKKDKLEWDEQLQKWVPLYGFKKAAAEKEKDWLIEVPQHVNPMTDMYEKKAGEKSEKVAKNELQRLKNIARARKVKIPRVGIPVTSDKASATQLSTAATVAKASTASLGKFQNKLPKEKEARGKGIHELIPGKDRKRKAPIPTPQVEKENNLNMIDRILNKRPKIDIEKAVSKHINEEQVQRSEEKKTLKPGKPGKGGKGKSKGGNPTKFTNKKPKAGKGQRNPSKKNPGRKRR</sequence>
<evidence type="ECO:0000256" key="2">
    <source>
        <dbReference type="ARBA" id="ARBA00010077"/>
    </source>
</evidence>
<organism evidence="7">
    <name type="scientific">Heliconius melpomene</name>
    <name type="common">Postman butterfly</name>
    <dbReference type="NCBI Taxonomy" id="34740"/>
    <lineage>
        <taxon>Eukaryota</taxon>
        <taxon>Metazoa</taxon>
        <taxon>Ecdysozoa</taxon>
        <taxon>Arthropoda</taxon>
        <taxon>Hexapoda</taxon>
        <taxon>Insecta</taxon>
        <taxon>Pterygota</taxon>
        <taxon>Neoptera</taxon>
        <taxon>Endopterygota</taxon>
        <taxon>Lepidoptera</taxon>
        <taxon>Glossata</taxon>
        <taxon>Ditrysia</taxon>
        <taxon>Papilionoidea</taxon>
        <taxon>Nymphalidae</taxon>
        <taxon>Heliconiinae</taxon>
        <taxon>Heliconiini</taxon>
        <taxon>Heliconius</taxon>
    </lineage>
</organism>
<evidence type="ECO:0000256" key="3">
    <source>
        <dbReference type="ARBA" id="ARBA00022517"/>
    </source>
</evidence>
<proteinExistence type="inferred from homology"/>
<dbReference type="Pfam" id="PF04939">
    <property type="entry name" value="RRS1"/>
    <property type="match status" value="1"/>
</dbReference>
<feature type="compositionally biased region" description="Basic and acidic residues" evidence="6">
    <location>
        <begin position="286"/>
        <end position="311"/>
    </location>
</feature>
<evidence type="ECO:0000256" key="1">
    <source>
        <dbReference type="ARBA" id="ARBA00004123"/>
    </source>
</evidence>
<feature type="region of interest" description="Disordered" evidence="6">
    <location>
        <begin position="234"/>
        <end position="357"/>
    </location>
</feature>
<reference evidence="7" key="2">
    <citation type="journal article" name="Mol. Ecol.">
        <title>Characterization of a hotspot for mimicry: Assembly of a butterfly wing transcriptome to genomic sequence at the HmYb/Sb locus.</title>
        <authorList>
            <person name="Ferguson L."/>
            <person name="Fai Lee S."/>
            <person name="Chamberlain N."/>
            <person name="Nadeau N."/>
            <person name="Joron M."/>
            <person name="Baxter S."/>
            <person name="Wilkinson P."/>
            <person name="Papanicolaou A."/>
            <person name="Kumar S."/>
            <person name="Thuan-Jin Clark R."/>
            <person name="Davidson C."/>
            <person name="Glithero R."/>
            <person name="Beasley H."/>
            <person name="Vogel H."/>
            <person name="Ffrench-Constant R."/>
            <person name="Jiggins C."/>
        </authorList>
    </citation>
    <scope>NUCLEOTIDE SEQUENCE</scope>
</reference>
<gene>
    <name evidence="7" type="primary">HM00044</name>
</gene>
<protein>
    <recommendedName>
        <fullName evidence="5">Ribosome biogenesis regulatory protein</fullName>
    </recommendedName>
</protein>
<dbReference type="AlphaFoldDB" id="D0AB92"/>
<keyword evidence="3 5" id="KW-0690">Ribosome biogenesis</keyword>
<dbReference type="InterPro" id="IPR007023">
    <property type="entry name" value="Ribosom_reg"/>
</dbReference>